<keyword evidence="6 11" id="KW-0547">Nucleotide-binding</keyword>
<evidence type="ECO:0000256" key="9">
    <source>
        <dbReference type="ARBA" id="ARBA00023141"/>
    </source>
</evidence>
<evidence type="ECO:0000256" key="7">
    <source>
        <dbReference type="ARBA" id="ARBA00022777"/>
    </source>
</evidence>
<keyword evidence="11" id="KW-0460">Magnesium</keyword>
<dbReference type="SUPFAM" id="SSF52540">
    <property type="entry name" value="P-loop containing nucleoside triphosphate hydrolases"/>
    <property type="match status" value="1"/>
</dbReference>
<feature type="binding site" evidence="11">
    <location>
        <begin position="17"/>
        <end position="22"/>
    </location>
    <ligand>
        <name>ATP</name>
        <dbReference type="ChEBI" id="CHEBI:30616"/>
    </ligand>
</feature>
<evidence type="ECO:0000256" key="4">
    <source>
        <dbReference type="ARBA" id="ARBA00022605"/>
    </source>
</evidence>
<reference evidence="12 13" key="1">
    <citation type="submission" date="2023-07" db="EMBL/GenBank/DDBJ databases">
        <title>Sequencing the genomes of 1000 actinobacteria strains.</title>
        <authorList>
            <person name="Klenk H.-P."/>
        </authorList>
    </citation>
    <scope>NUCLEOTIDE SEQUENCE [LARGE SCALE GENOMIC DNA]</scope>
    <source>
        <strain evidence="12 13">DSM 14555</strain>
    </source>
</reference>
<feature type="binding site" evidence="11">
    <location>
        <position position="122"/>
    </location>
    <ligand>
        <name>ATP</name>
        <dbReference type="ChEBI" id="CHEBI:30616"/>
    </ligand>
</feature>
<dbReference type="RefSeq" id="WP_309795202.1">
    <property type="nucleotide sequence ID" value="NZ_BAAAHY010000006.1"/>
</dbReference>
<feature type="binding site" evidence="11">
    <location>
        <position position="39"/>
    </location>
    <ligand>
        <name>substrate</name>
    </ligand>
</feature>
<comment type="subunit">
    <text evidence="11">Monomer.</text>
</comment>
<dbReference type="HAMAP" id="MF_00109">
    <property type="entry name" value="Shikimate_kinase"/>
    <property type="match status" value="1"/>
</dbReference>
<keyword evidence="8 11" id="KW-0067">ATP-binding</keyword>
<feature type="binding site" evidence="11">
    <location>
        <position position="143"/>
    </location>
    <ligand>
        <name>substrate</name>
    </ligand>
</feature>
<evidence type="ECO:0000313" key="12">
    <source>
        <dbReference type="EMBL" id="MDR6267894.1"/>
    </source>
</evidence>
<evidence type="ECO:0000256" key="5">
    <source>
        <dbReference type="ARBA" id="ARBA00022679"/>
    </source>
</evidence>
<comment type="catalytic activity">
    <reaction evidence="10 11">
        <text>shikimate + ATP = 3-phosphoshikimate + ADP + H(+)</text>
        <dbReference type="Rhea" id="RHEA:13121"/>
        <dbReference type="ChEBI" id="CHEBI:15378"/>
        <dbReference type="ChEBI" id="CHEBI:30616"/>
        <dbReference type="ChEBI" id="CHEBI:36208"/>
        <dbReference type="ChEBI" id="CHEBI:145989"/>
        <dbReference type="ChEBI" id="CHEBI:456216"/>
        <dbReference type="EC" id="2.7.1.71"/>
    </reaction>
</comment>
<dbReference type="InterPro" id="IPR031322">
    <property type="entry name" value="Shikimate/glucono_kinase"/>
</dbReference>
<comment type="subcellular location">
    <subcellularLocation>
        <location evidence="11">Cytoplasm</location>
    </subcellularLocation>
</comment>
<evidence type="ECO:0000256" key="2">
    <source>
        <dbReference type="ARBA" id="ARBA00006997"/>
    </source>
</evidence>
<evidence type="ECO:0000256" key="3">
    <source>
        <dbReference type="ARBA" id="ARBA00012154"/>
    </source>
</evidence>
<evidence type="ECO:0000256" key="10">
    <source>
        <dbReference type="ARBA" id="ARBA00048567"/>
    </source>
</evidence>
<comment type="function">
    <text evidence="11">Catalyzes the specific phosphorylation of the 3-hydroxyl group of shikimic acid using ATP as a cosubstrate.</text>
</comment>
<dbReference type="PANTHER" id="PTHR21087:SF16">
    <property type="entry name" value="SHIKIMATE KINASE 1, CHLOROPLASTIC"/>
    <property type="match status" value="1"/>
</dbReference>
<dbReference type="InterPro" id="IPR000623">
    <property type="entry name" value="Shikimate_kinase/TSH1"/>
</dbReference>
<proteinExistence type="inferred from homology"/>
<comment type="similarity">
    <text evidence="2 11">Belongs to the shikimate kinase family.</text>
</comment>
<dbReference type="Gene3D" id="3.40.50.300">
    <property type="entry name" value="P-loop containing nucleotide triphosphate hydrolases"/>
    <property type="match status" value="1"/>
</dbReference>
<dbReference type="EMBL" id="JAVDQF010000001">
    <property type="protein sequence ID" value="MDR6267894.1"/>
    <property type="molecule type" value="Genomic_DNA"/>
</dbReference>
<dbReference type="PRINTS" id="PR01100">
    <property type="entry name" value="SHIKIMTKNASE"/>
</dbReference>
<comment type="pathway">
    <text evidence="1 11">Metabolic intermediate biosynthesis; chorismate biosynthesis; chorismate from D-erythrose 4-phosphate and phosphoenolpyruvate: step 5/7.</text>
</comment>
<dbReference type="GO" id="GO:0004765">
    <property type="term" value="F:shikimate kinase activity"/>
    <property type="evidence" value="ECO:0007669"/>
    <property type="project" value="UniProtKB-EC"/>
</dbReference>
<keyword evidence="7 11" id="KW-0418">Kinase</keyword>
<protein>
    <recommendedName>
        <fullName evidence="3 11">Shikimate kinase</fullName>
        <shortName evidence="11">SK</shortName>
        <ecNumber evidence="3 11">2.7.1.71</ecNumber>
    </recommendedName>
</protein>
<dbReference type="PROSITE" id="PS01128">
    <property type="entry name" value="SHIKIMATE_KINASE"/>
    <property type="match status" value="1"/>
</dbReference>
<dbReference type="InterPro" id="IPR023000">
    <property type="entry name" value="Shikimate_kinase_CS"/>
</dbReference>
<dbReference type="EC" id="2.7.1.71" evidence="3 11"/>
<organism evidence="12 13">
    <name type="scientific">Arthrobacter russicus</name>
    <dbReference type="NCBI Taxonomy" id="172040"/>
    <lineage>
        <taxon>Bacteria</taxon>
        <taxon>Bacillati</taxon>
        <taxon>Actinomycetota</taxon>
        <taxon>Actinomycetes</taxon>
        <taxon>Micrococcales</taxon>
        <taxon>Micrococcaceae</taxon>
        <taxon>Arthrobacter</taxon>
    </lineage>
</organism>
<evidence type="ECO:0000313" key="13">
    <source>
        <dbReference type="Proteomes" id="UP001185069"/>
    </source>
</evidence>
<accession>A0ABU1J640</accession>
<comment type="caution">
    <text evidence="11">Lacks conserved residue(s) required for the propagation of feature annotation.</text>
</comment>
<comment type="caution">
    <text evidence="12">The sequence shown here is derived from an EMBL/GenBank/DDBJ whole genome shotgun (WGS) entry which is preliminary data.</text>
</comment>
<keyword evidence="13" id="KW-1185">Reference proteome</keyword>
<keyword evidence="11" id="KW-0479">Metal-binding</keyword>
<evidence type="ECO:0000256" key="6">
    <source>
        <dbReference type="ARBA" id="ARBA00022741"/>
    </source>
</evidence>
<dbReference type="Proteomes" id="UP001185069">
    <property type="component" value="Unassembled WGS sequence"/>
</dbReference>
<keyword evidence="9 11" id="KW-0057">Aromatic amino acid biosynthesis</keyword>
<feature type="binding site" evidence="11">
    <location>
        <position position="21"/>
    </location>
    <ligand>
        <name>Mg(2+)</name>
        <dbReference type="ChEBI" id="CHEBI:18420"/>
    </ligand>
</feature>
<comment type="cofactor">
    <cofactor evidence="11">
        <name>Mg(2+)</name>
        <dbReference type="ChEBI" id="CHEBI:18420"/>
    </cofactor>
    <text evidence="11">Binds 1 Mg(2+) ion per subunit.</text>
</comment>
<dbReference type="CDD" id="cd00464">
    <property type="entry name" value="SK"/>
    <property type="match status" value="1"/>
</dbReference>
<keyword evidence="4 11" id="KW-0028">Amino-acid biosynthesis</keyword>
<evidence type="ECO:0000256" key="11">
    <source>
        <dbReference type="HAMAP-Rule" id="MF_00109"/>
    </source>
</evidence>
<dbReference type="Pfam" id="PF01202">
    <property type="entry name" value="SKI"/>
    <property type="match status" value="1"/>
</dbReference>
<dbReference type="InterPro" id="IPR027417">
    <property type="entry name" value="P-loop_NTPase"/>
</dbReference>
<evidence type="ECO:0000256" key="1">
    <source>
        <dbReference type="ARBA" id="ARBA00004842"/>
    </source>
</evidence>
<feature type="binding site" evidence="11">
    <location>
        <position position="62"/>
    </location>
    <ligand>
        <name>substrate</name>
    </ligand>
</feature>
<feature type="binding site" evidence="11">
    <location>
        <position position="85"/>
    </location>
    <ligand>
        <name>substrate</name>
    </ligand>
</feature>
<sequence>MNRLPAHRSIVLIGPMAVGKSTVGAQLARLAGREFLDSDQLFEEKHGPIPAAFSSYGERWFREVEARIIASVLARRDQYVLSLGGGAVLDTGTQQLLGQSTVVFLEADADAVRERIKRGGNRPLLQSADQDPVQRWSQVFADRESVYRRLADLTLDVRDGSPEVLATELMTLLENRPGKEVQ</sequence>
<name>A0ABU1J640_9MICC</name>
<keyword evidence="11" id="KW-0963">Cytoplasm</keyword>
<keyword evidence="5 11" id="KW-0808">Transferase</keyword>
<gene>
    <name evidence="11" type="primary">aroK</name>
    <name evidence="12" type="ORF">JOE69_000132</name>
</gene>
<evidence type="ECO:0000256" key="8">
    <source>
        <dbReference type="ARBA" id="ARBA00022840"/>
    </source>
</evidence>
<dbReference type="PANTHER" id="PTHR21087">
    <property type="entry name" value="SHIKIMATE KINASE"/>
    <property type="match status" value="1"/>
</dbReference>